<dbReference type="Gene3D" id="2.60.120.620">
    <property type="entry name" value="q2cbj1_9rhob like domain"/>
    <property type="match status" value="1"/>
</dbReference>
<evidence type="ECO:0000256" key="3">
    <source>
        <dbReference type="ARBA" id="ARBA00022896"/>
    </source>
</evidence>
<dbReference type="EMBL" id="QUNG01000002">
    <property type="protein sequence ID" value="REG85872.1"/>
    <property type="molecule type" value="Genomic_DNA"/>
</dbReference>
<feature type="domain" description="Fe2OG dioxygenase" evidence="7">
    <location>
        <begin position="118"/>
        <end position="221"/>
    </location>
</feature>
<evidence type="ECO:0000256" key="2">
    <source>
        <dbReference type="ARBA" id="ARBA00022723"/>
    </source>
</evidence>
<dbReference type="Proteomes" id="UP000256542">
    <property type="component" value="Unassembled WGS sequence"/>
</dbReference>
<dbReference type="GO" id="GO:0031543">
    <property type="term" value="F:peptidyl-proline dioxygenase activity"/>
    <property type="evidence" value="ECO:0007669"/>
    <property type="project" value="TreeGrafter"/>
</dbReference>
<organism evidence="8 9">
    <name type="scientific">Marinomonas pollencensis</name>
    <dbReference type="NCBI Taxonomy" id="491954"/>
    <lineage>
        <taxon>Bacteria</taxon>
        <taxon>Pseudomonadati</taxon>
        <taxon>Pseudomonadota</taxon>
        <taxon>Gammaproteobacteria</taxon>
        <taxon>Oceanospirillales</taxon>
        <taxon>Oceanospirillaceae</taxon>
        <taxon>Marinomonas</taxon>
    </lineage>
</organism>
<dbReference type="GO" id="GO:0071456">
    <property type="term" value="P:cellular response to hypoxia"/>
    <property type="evidence" value="ECO:0007669"/>
    <property type="project" value="TreeGrafter"/>
</dbReference>
<keyword evidence="2" id="KW-0479">Metal-binding</keyword>
<dbReference type="PANTHER" id="PTHR12907:SF26">
    <property type="entry name" value="HIF PROLYL HYDROXYLASE, ISOFORM C"/>
    <property type="match status" value="1"/>
</dbReference>
<evidence type="ECO:0000256" key="6">
    <source>
        <dbReference type="ARBA" id="ARBA00023004"/>
    </source>
</evidence>
<keyword evidence="4" id="KW-0223">Dioxygenase</keyword>
<evidence type="ECO:0000313" key="8">
    <source>
        <dbReference type="EMBL" id="REG85872.1"/>
    </source>
</evidence>
<name>A0A3E0DUS1_9GAMM</name>
<dbReference type="PROSITE" id="PS51471">
    <property type="entry name" value="FE2OG_OXY"/>
    <property type="match status" value="1"/>
</dbReference>
<gene>
    <name evidence="8" type="ORF">DFP81_102411</name>
</gene>
<dbReference type="InterPro" id="IPR051559">
    <property type="entry name" value="HIF_prolyl_hydroxylases"/>
</dbReference>
<keyword evidence="3" id="KW-0847">Vitamin C</keyword>
<dbReference type="InterPro" id="IPR005123">
    <property type="entry name" value="Oxoglu/Fe-dep_dioxygenase_dom"/>
</dbReference>
<accession>A0A3E0DUS1</accession>
<protein>
    <submittedName>
        <fullName evidence="8">SM-20-related protein</fullName>
    </submittedName>
</protein>
<sequence length="233" mass="26815">MALDDTLSNCLPDDLPEDLLPAFSRHEPFALLLSDLQAKGWSIQDDFFSAAFTDKLMAEVQAIQSENMLQAGVGRKQSHQLDLSARRDYIKWIDPINDTCKTFLDEMEALRIVLNRQLFLGLFDFEAHFARYEDGAFYEKHLDAFKGQSNRILSTVLYLNDDWRETDGGELIIYDEYDEEVELGRFLPKKGRLAVFLSECFPHEVNVAKRTRHSIAGWFRVNNTTAKELDPGQ</sequence>
<comment type="caution">
    <text evidence="8">The sequence shown here is derived from an EMBL/GenBank/DDBJ whole genome shotgun (WGS) entry which is preliminary data.</text>
</comment>
<keyword evidence="5" id="KW-0560">Oxidoreductase</keyword>
<evidence type="ECO:0000313" key="9">
    <source>
        <dbReference type="Proteomes" id="UP000256542"/>
    </source>
</evidence>
<dbReference type="OrthoDB" id="9783171at2"/>
<dbReference type="InterPro" id="IPR006620">
    <property type="entry name" value="Pro_4_hyd_alph"/>
</dbReference>
<comment type="cofactor">
    <cofactor evidence="1">
        <name>L-ascorbate</name>
        <dbReference type="ChEBI" id="CHEBI:38290"/>
    </cofactor>
</comment>
<dbReference type="Pfam" id="PF13640">
    <property type="entry name" value="2OG-FeII_Oxy_3"/>
    <property type="match status" value="1"/>
</dbReference>
<dbReference type="AlphaFoldDB" id="A0A3E0DUS1"/>
<evidence type="ECO:0000256" key="4">
    <source>
        <dbReference type="ARBA" id="ARBA00022964"/>
    </source>
</evidence>
<dbReference type="SMART" id="SM00702">
    <property type="entry name" value="P4Hc"/>
    <property type="match status" value="1"/>
</dbReference>
<evidence type="ECO:0000256" key="5">
    <source>
        <dbReference type="ARBA" id="ARBA00023002"/>
    </source>
</evidence>
<dbReference type="InterPro" id="IPR044862">
    <property type="entry name" value="Pro_4_hyd_alph_FE2OG_OXY"/>
</dbReference>
<dbReference type="GO" id="GO:0031418">
    <property type="term" value="F:L-ascorbic acid binding"/>
    <property type="evidence" value="ECO:0007669"/>
    <property type="project" value="UniProtKB-KW"/>
</dbReference>
<dbReference type="PANTHER" id="PTHR12907">
    <property type="entry name" value="EGL NINE HOMOLOG-RELATED"/>
    <property type="match status" value="1"/>
</dbReference>
<proteinExistence type="predicted"/>
<reference evidence="8 9" key="1">
    <citation type="submission" date="2018-08" db="EMBL/GenBank/DDBJ databases">
        <title>Genomic Encyclopedia of Type Strains, Phase III (KMG-III): the genomes of soil and plant-associated and newly described type strains.</title>
        <authorList>
            <person name="Whitman W."/>
        </authorList>
    </citation>
    <scope>NUCLEOTIDE SEQUENCE [LARGE SCALE GENOMIC DNA]</scope>
    <source>
        <strain evidence="8 9">CECT 7375</strain>
    </source>
</reference>
<keyword evidence="6" id="KW-0408">Iron</keyword>
<keyword evidence="9" id="KW-1185">Reference proteome</keyword>
<evidence type="ECO:0000256" key="1">
    <source>
        <dbReference type="ARBA" id="ARBA00001961"/>
    </source>
</evidence>
<dbReference type="RefSeq" id="WP_115896642.1">
    <property type="nucleotide sequence ID" value="NZ_QUNG01000002.1"/>
</dbReference>
<dbReference type="GO" id="GO:0008198">
    <property type="term" value="F:ferrous iron binding"/>
    <property type="evidence" value="ECO:0007669"/>
    <property type="project" value="TreeGrafter"/>
</dbReference>
<evidence type="ECO:0000259" key="7">
    <source>
        <dbReference type="PROSITE" id="PS51471"/>
    </source>
</evidence>